<dbReference type="EMBL" id="CM001883">
    <property type="protein sequence ID" value="EOY10308.1"/>
    <property type="molecule type" value="Genomic_DNA"/>
</dbReference>
<accession>A0A061F084</accession>
<keyword evidence="2" id="KW-1185">Reference proteome</keyword>
<dbReference type="Proteomes" id="UP000026915">
    <property type="component" value="Chromosome 5"/>
</dbReference>
<dbReference type="Gramene" id="EOY10308">
    <property type="protein sequence ID" value="EOY10308"/>
    <property type="gene ID" value="TCM_025681"/>
</dbReference>
<name>A0A061F084_THECC</name>
<dbReference type="HOGENOM" id="CLU_2150471_0_0_1"/>
<evidence type="ECO:0000313" key="1">
    <source>
        <dbReference type="EMBL" id="EOY10308.1"/>
    </source>
</evidence>
<protein>
    <recommendedName>
        <fullName evidence="3">Reverse transcriptase zinc-binding domain-containing protein</fullName>
    </recommendedName>
</protein>
<evidence type="ECO:0000313" key="2">
    <source>
        <dbReference type="Proteomes" id="UP000026915"/>
    </source>
</evidence>
<organism evidence="1 2">
    <name type="scientific">Theobroma cacao</name>
    <name type="common">Cacao</name>
    <name type="synonym">Cocoa</name>
    <dbReference type="NCBI Taxonomy" id="3641"/>
    <lineage>
        <taxon>Eukaryota</taxon>
        <taxon>Viridiplantae</taxon>
        <taxon>Streptophyta</taxon>
        <taxon>Embryophyta</taxon>
        <taxon>Tracheophyta</taxon>
        <taxon>Spermatophyta</taxon>
        <taxon>Magnoliopsida</taxon>
        <taxon>eudicotyledons</taxon>
        <taxon>Gunneridae</taxon>
        <taxon>Pentapetalae</taxon>
        <taxon>rosids</taxon>
        <taxon>malvids</taxon>
        <taxon>Malvales</taxon>
        <taxon>Malvaceae</taxon>
        <taxon>Byttnerioideae</taxon>
        <taxon>Theobroma</taxon>
    </lineage>
</organism>
<gene>
    <name evidence="1" type="ORF">TCM_025681</name>
</gene>
<dbReference type="AlphaFoldDB" id="A0A061F084"/>
<proteinExistence type="predicted"/>
<dbReference type="InParanoid" id="A0A061F084"/>
<evidence type="ECO:0008006" key="3">
    <source>
        <dbReference type="Google" id="ProtNLM"/>
    </source>
</evidence>
<sequence>MDLELKNHALLNKCLWRYANEPDSLWRKVIWAKNRLDPGSMLPSSKPHRPSLFRNQISKSLQLSNRYHDLVTMNFGSAPPKVESFCWQVLKGKMGAKSILMERGLMIDDEAK</sequence>
<reference evidence="1 2" key="1">
    <citation type="journal article" date="2013" name="Genome Biol.">
        <title>The genome sequence of the most widely cultivated cacao type and its use to identify candidate genes regulating pod color.</title>
        <authorList>
            <person name="Motamayor J.C."/>
            <person name="Mockaitis K."/>
            <person name="Schmutz J."/>
            <person name="Haiminen N."/>
            <person name="Iii D.L."/>
            <person name="Cornejo O."/>
            <person name="Findley S.D."/>
            <person name="Zheng P."/>
            <person name="Utro F."/>
            <person name="Royaert S."/>
            <person name="Saski C."/>
            <person name="Jenkins J."/>
            <person name="Podicheti R."/>
            <person name="Zhao M."/>
            <person name="Scheffler B.E."/>
            <person name="Stack J.C."/>
            <person name="Feltus F.A."/>
            <person name="Mustiga G.M."/>
            <person name="Amores F."/>
            <person name="Phillips W."/>
            <person name="Marelli J.P."/>
            <person name="May G.D."/>
            <person name="Shapiro H."/>
            <person name="Ma J."/>
            <person name="Bustamante C.D."/>
            <person name="Schnell R.J."/>
            <person name="Main D."/>
            <person name="Gilbert D."/>
            <person name="Parida L."/>
            <person name="Kuhn D.N."/>
        </authorList>
    </citation>
    <scope>NUCLEOTIDE SEQUENCE [LARGE SCALE GENOMIC DNA]</scope>
    <source>
        <strain evidence="2">cv. Matina 1-6</strain>
    </source>
</reference>